<proteinExistence type="predicted"/>
<protein>
    <submittedName>
        <fullName evidence="1">Uncharacterized protein</fullName>
    </submittedName>
</protein>
<gene>
    <name evidence="1" type="ORF">CEXT_475021</name>
</gene>
<comment type="caution">
    <text evidence="1">The sequence shown here is derived from an EMBL/GenBank/DDBJ whole genome shotgun (WGS) entry which is preliminary data.</text>
</comment>
<organism evidence="1 2">
    <name type="scientific">Caerostris extrusa</name>
    <name type="common">Bark spider</name>
    <name type="synonym">Caerostris bankana</name>
    <dbReference type="NCBI Taxonomy" id="172846"/>
    <lineage>
        <taxon>Eukaryota</taxon>
        <taxon>Metazoa</taxon>
        <taxon>Ecdysozoa</taxon>
        <taxon>Arthropoda</taxon>
        <taxon>Chelicerata</taxon>
        <taxon>Arachnida</taxon>
        <taxon>Araneae</taxon>
        <taxon>Araneomorphae</taxon>
        <taxon>Entelegynae</taxon>
        <taxon>Araneoidea</taxon>
        <taxon>Araneidae</taxon>
        <taxon>Caerostris</taxon>
    </lineage>
</organism>
<accession>A0AAV4XC60</accession>
<sequence length="39" mass="4348">MVMRINVTSANLVSRESTQVGSEGMFFTSHRLGGWKCTE</sequence>
<dbReference type="AlphaFoldDB" id="A0AAV4XC60"/>
<feature type="non-terminal residue" evidence="1">
    <location>
        <position position="39"/>
    </location>
</feature>
<evidence type="ECO:0000313" key="1">
    <source>
        <dbReference type="EMBL" id="GIY92695.1"/>
    </source>
</evidence>
<evidence type="ECO:0000313" key="2">
    <source>
        <dbReference type="Proteomes" id="UP001054945"/>
    </source>
</evidence>
<keyword evidence="2" id="KW-1185">Reference proteome</keyword>
<reference evidence="1 2" key="1">
    <citation type="submission" date="2021-06" db="EMBL/GenBank/DDBJ databases">
        <title>Caerostris extrusa draft genome.</title>
        <authorList>
            <person name="Kono N."/>
            <person name="Arakawa K."/>
        </authorList>
    </citation>
    <scope>NUCLEOTIDE SEQUENCE [LARGE SCALE GENOMIC DNA]</scope>
</reference>
<name>A0AAV4XC60_CAEEX</name>
<dbReference type="Proteomes" id="UP001054945">
    <property type="component" value="Unassembled WGS sequence"/>
</dbReference>
<dbReference type="EMBL" id="BPLR01000183">
    <property type="protein sequence ID" value="GIY92695.1"/>
    <property type="molecule type" value="Genomic_DNA"/>
</dbReference>